<evidence type="ECO:0000313" key="1">
    <source>
        <dbReference type="EMBL" id="KAL2815759.1"/>
    </source>
</evidence>
<evidence type="ECO:0000313" key="2">
    <source>
        <dbReference type="Proteomes" id="UP001610334"/>
    </source>
</evidence>
<sequence>MLHLHSAHVKKRLQCSHQSGPRHDCRLAGLAGTQLGIFLTEVLLAGTFRARNLARLSQAMLFLTFTLILRDQP</sequence>
<reference evidence="1 2" key="1">
    <citation type="submission" date="2024-07" db="EMBL/GenBank/DDBJ databases">
        <title>Section-level genome sequencing and comparative genomics of Aspergillus sections Usti and Cavernicolus.</title>
        <authorList>
            <consortium name="Lawrence Berkeley National Laboratory"/>
            <person name="Nybo J.L."/>
            <person name="Vesth T.C."/>
            <person name="Theobald S."/>
            <person name="Frisvad J.C."/>
            <person name="Larsen T.O."/>
            <person name="Kjaerboelling I."/>
            <person name="Rothschild-Mancinelli K."/>
            <person name="Lyhne E.K."/>
            <person name="Kogle M.E."/>
            <person name="Barry K."/>
            <person name="Clum A."/>
            <person name="Na H."/>
            <person name="Ledsgaard L."/>
            <person name="Lin J."/>
            <person name="Lipzen A."/>
            <person name="Kuo A."/>
            <person name="Riley R."/>
            <person name="Mondo S."/>
            <person name="Labutti K."/>
            <person name="Haridas S."/>
            <person name="Pangalinan J."/>
            <person name="Salamov A.A."/>
            <person name="Simmons B.A."/>
            <person name="Magnuson J.K."/>
            <person name="Chen J."/>
            <person name="Drula E."/>
            <person name="Henrissat B."/>
            <person name="Wiebenga A."/>
            <person name="Lubbers R.J."/>
            <person name="Gomes A.C."/>
            <person name="Makela M.R."/>
            <person name="Stajich J."/>
            <person name="Grigoriev I.V."/>
            <person name="Mortensen U.H."/>
            <person name="De Vries R.P."/>
            <person name="Baker S.E."/>
            <person name="Andersen M.R."/>
        </authorList>
    </citation>
    <scope>NUCLEOTIDE SEQUENCE [LARGE SCALE GENOMIC DNA]</scope>
    <source>
        <strain evidence="1 2">CBS 588.65</strain>
    </source>
</reference>
<accession>A0ABR4HKP6</accession>
<gene>
    <name evidence="1" type="ORF">BJX63DRAFT_389542</name>
</gene>
<dbReference type="EMBL" id="JBFXLT010000026">
    <property type="protein sequence ID" value="KAL2815759.1"/>
    <property type="molecule type" value="Genomic_DNA"/>
</dbReference>
<organism evidence="1 2">
    <name type="scientific">Aspergillus granulosus</name>
    <dbReference type="NCBI Taxonomy" id="176169"/>
    <lineage>
        <taxon>Eukaryota</taxon>
        <taxon>Fungi</taxon>
        <taxon>Dikarya</taxon>
        <taxon>Ascomycota</taxon>
        <taxon>Pezizomycotina</taxon>
        <taxon>Eurotiomycetes</taxon>
        <taxon>Eurotiomycetidae</taxon>
        <taxon>Eurotiales</taxon>
        <taxon>Aspergillaceae</taxon>
        <taxon>Aspergillus</taxon>
        <taxon>Aspergillus subgen. Nidulantes</taxon>
    </lineage>
</organism>
<dbReference type="Proteomes" id="UP001610334">
    <property type="component" value="Unassembled WGS sequence"/>
</dbReference>
<proteinExistence type="predicted"/>
<comment type="caution">
    <text evidence="1">The sequence shown here is derived from an EMBL/GenBank/DDBJ whole genome shotgun (WGS) entry which is preliminary data.</text>
</comment>
<protein>
    <submittedName>
        <fullName evidence="1">Uncharacterized protein</fullName>
    </submittedName>
</protein>
<keyword evidence="2" id="KW-1185">Reference proteome</keyword>
<name>A0ABR4HKP6_9EURO</name>